<feature type="transmembrane region" description="Helical" evidence="2">
    <location>
        <begin position="1912"/>
        <end position="1938"/>
    </location>
</feature>
<dbReference type="SUPFAM" id="SSF117281">
    <property type="entry name" value="Kelch motif"/>
    <property type="match status" value="1"/>
</dbReference>
<dbReference type="PANTHER" id="PTHR11319">
    <property type="entry name" value="G PROTEIN-COUPLED RECEPTOR-RELATED"/>
    <property type="match status" value="1"/>
</dbReference>
<dbReference type="Gene3D" id="2.120.10.80">
    <property type="entry name" value="Kelch-type beta propeller"/>
    <property type="match status" value="1"/>
</dbReference>
<feature type="region of interest" description="Disordered" evidence="1">
    <location>
        <begin position="1462"/>
        <end position="1506"/>
    </location>
</feature>
<reference evidence="5" key="1">
    <citation type="journal article" date="2016" name="Nat. Commun.">
        <title>The Gonium pectorale genome demonstrates co-option of cell cycle regulation during the evolution of multicellularity.</title>
        <authorList>
            <person name="Hanschen E.R."/>
            <person name="Marriage T.N."/>
            <person name="Ferris P.J."/>
            <person name="Hamaji T."/>
            <person name="Toyoda A."/>
            <person name="Fujiyama A."/>
            <person name="Neme R."/>
            <person name="Noguchi H."/>
            <person name="Minakuchi Y."/>
            <person name="Suzuki M."/>
            <person name="Kawai-Toyooka H."/>
            <person name="Smith D.R."/>
            <person name="Sparks H."/>
            <person name="Anderson J."/>
            <person name="Bakaric R."/>
            <person name="Luria V."/>
            <person name="Karger A."/>
            <person name="Kirschner M.W."/>
            <person name="Durand P.M."/>
            <person name="Michod R.E."/>
            <person name="Nozaki H."/>
            <person name="Olson B.J."/>
        </authorList>
    </citation>
    <scope>NUCLEOTIDE SEQUENCE [LARGE SCALE GENOMIC DNA]</scope>
    <source>
        <strain evidence="5">NIES-2863</strain>
    </source>
</reference>
<feature type="compositionally biased region" description="Pro residues" evidence="1">
    <location>
        <begin position="2283"/>
        <end position="2294"/>
    </location>
</feature>
<evidence type="ECO:0000313" key="4">
    <source>
        <dbReference type="EMBL" id="KXZ48361.1"/>
    </source>
</evidence>
<dbReference type="InterPro" id="IPR015915">
    <property type="entry name" value="Kelch-typ_b-propeller"/>
</dbReference>
<feature type="compositionally biased region" description="Low complexity" evidence="1">
    <location>
        <begin position="1204"/>
        <end position="1227"/>
    </location>
</feature>
<feature type="compositionally biased region" description="Pro residues" evidence="1">
    <location>
        <begin position="422"/>
        <end position="445"/>
    </location>
</feature>
<feature type="region of interest" description="Disordered" evidence="1">
    <location>
        <begin position="741"/>
        <end position="760"/>
    </location>
</feature>
<evidence type="ECO:0000259" key="3">
    <source>
        <dbReference type="Pfam" id="PF06011"/>
    </source>
</evidence>
<keyword evidence="2" id="KW-0812">Transmembrane</keyword>
<feature type="compositionally biased region" description="Gly residues" evidence="1">
    <location>
        <begin position="1689"/>
        <end position="1710"/>
    </location>
</feature>
<feature type="compositionally biased region" description="Acidic residues" evidence="1">
    <location>
        <begin position="1725"/>
        <end position="1739"/>
    </location>
</feature>
<feature type="compositionally biased region" description="Low complexity" evidence="1">
    <location>
        <begin position="2589"/>
        <end position="2622"/>
    </location>
</feature>
<feature type="compositionally biased region" description="Low complexity" evidence="1">
    <location>
        <begin position="2483"/>
        <end position="2494"/>
    </location>
</feature>
<feature type="transmembrane region" description="Helical" evidence="2">
    <location>
        <begin position="2049"/>
        <end position="2071"/>
    </location>
</feature>
<comment type="caution">
    <text evidence="4">The sequence shown here is derived from an EMBL/GenBank/DDBJ whole genome shotgun (WGS) entry which is preliminary data.</text>
</comment>
<feature type="transmembrane region" description="Helical" evidence="2">
    <location>
        <begin position="1805"/>
        <end position="1828"/>
    </location>
</feature>
<feature type="region of interest" description="Disordered" evidence="1">
    <location>
        <begin position="535"/>
        <end position="571"/>
    </location>
</feature>
<keyword evidence="2" id="KW-0472">Membrane</keyword>
<dbReference type="Proteomes" id="UP000075714">
    <property type="component" value="Unassembled WGS sequence"/>
</dbReference>
<dbReference type="STRING" id="33097.A0A150GES5"/>
<feature type="region of interest" description="Disordered" evidence="1">
    <location>
        <begin position="1204"/>
        <end position="1236"/>
    </location>
</feature>
<feature type="transmembrane region" description="Helical" evidence="2">
    <location>
        <begin position="2024"/>
        <end position="2043"/>
    </location>
</feature>
<evidence type="ECO:0000256" key="1">
    <source>
        <dbReference type="SAM" id="MobiDB-lite"/>
    </source>
</evidence>
<gene>
    <name evidence="4" type="ORF">GPECTOR_28g768</name>
</gene>
<name>A0A150GES5_GONPE</name>
<feature type="compositionally biased region" description="Gly residues" evidence="1">
    <location>
        <begin position="2559"/>
        <end position="2577"/>
    </location>
</feature>
<dbReference type="InterPro" id="IPR011050">
    <property type="entry name" value="Pectin_lyase_fold/virulence"/>
</dbReference>
<feature type="domain" description="TRP C-terminal" evidence="3">
    <location>
        <begin position="1941"/>
        <end position="2082"/>
    </location>
</feature>
<sequence>MRRRAAAAATVAAAAGDATAPKAAAPAAAARKGGSLPATSTLYGIAYAVLWHGRELEDTPLVDRDAPYARSAQDGSLGSSSLGSSPAFVIDPLVNVNGSLNHSPGPRAGASLVPLPYLPGQPSNTDALLFGGLTAVNRSTDNPAGQPLLTNDVHYLRYIPAGDAAAAAAAAAAGTGDGLPPPRFPSCPFNSSGCVSRAPLPQGGGDRGALPPPPPPPPPAMPDVWAPDPRVPIYSDCPVAAEGIGGSGSRPRTGTFQLRVWRSVRRDVARGMGLVISSLQSGFRLSLDGIGRDVARGPCCPANSSRWAWPQPQPAAGWDTATATSGSDVHYYALTLPLELLLVRLVSGGGGWTAAEDRREPLSCNTTSAPERCPRIDLFSVDAGRLVAGMGQGATAVWEEPAGRTDAYARYLRLALCTDPAAPAPPSPPSPDASPDPSVPPPFPFHAPGSPNRLQSHELQLAAAAATAGGALPPPRHKHAAAFVETSGLSRNLGFGSRGLLVVYGGTTDPWAQDPDALLDDMWAFDLELRTWTRMPGGGDSPGPRMRHSMTADGSLASASSGSGSGSSDPDLSVRVDVDSLLALPRARVFCSPNSTWLIDAAPNLVNIEFVGCQLLVVAADGQPTVLENCVFRDTLGRPAVVVAPGGALAVRSCLFLRNDVGVAAAPGAAARSVPGSDGGGWRNGSAIYVLPYGRLAEVRDSLFMWNGASATAGGAIYLAGPGSCLDTLADSAFLHNGPAAAAANTSTPSSPAPSASTTTTTAAPTFVAGGAIAAEKADGCSITLDGLTLAGNGAATATSGGSSASASSSPTTAAAAPAATLAGRGGALYLAHTDSRAVRISRCRFLRNSARLGGAAYLVNVLGAVAINDSTLAGNTGQGGGGGLALEGVLSVSAARLRLANNSAPGGVGGAISHSRQGLLQLADSTLYGNTALYGGGLGALQDVAVSLSGVTLEANSATHGGGMECFLCYYVEARNVTFRANVAASAGGLSMMLAERGGRLEGCSWAGNVGSPPPPEAAALGDAGCSRDAAGGGGGACFTLRRSVEVVGGAFVNNTAVSGGALFVQPRCLPGDDACGPLLLSGGAALAGNAAVRGGGGALFRTSHNITNVTCASGPLSWEDMTRGCSEWYGNTASYGSVTATRAYGLRLLTPGSGRLGPYRSNDPAAVAVAVVDYHGQVIRDASSEAETGLEVRFVGQLANATAGSGSGNSSTSSATTTGSGNSSATGGGGGGGGGGRGGVVALSGGSVASVAGIGNFSQGLTVQAVPGTYVLQVVAPRVTPALAPAVFSIQVRPCVLGEVTNIAGDQCFPCEAGTFSLRPASLLCDPCPPNADCTLAGLPWATAPLDGFWHSGPYSPNMVPAVIKAALRVLANGSAPDPLNPLASSPPAYLAAYLGLQCAHGFRGTACGRCLPGYGKRGSGACERCAARWANVAFYLLSTMVNVVSIWLTVWAQIPKSAEGEDLSDDGDIDGGRASECGGDATRDGGGSGDGSRGGGGGASATTALLSPSAVRAMSMPDPDGGAGAVEVSADWHDGEAAAAGPRVQPPKRLPPLPGVTASAVVAASPGGEQPAVRSSTDVLAGLAPPLLMMAAAAADSPGYPAEAGARVADGGHAVGQMAAGGQQAVTPPPPAPGASAAAGPPGVAAVVLERREDSEDSGGEEQLQVVKGRRGSGSGSDGGGKKHGGGGGAAHVHFGGVGDGKAGGSRPGSPAAGELAGGEAEAPEEEEDEEEEDETAGPYKGGNHTVVIKVTSMVRQVAIPWPRFVTGLLSAAKDASQTVTTIVSVDCSLDEEVLPISIQRILITIATPYVILALSLVVWVLLFARHKMRGSARGAAVTFADYLQPRLTITTIAIVFYVYPDATSAILSLFSCQEVDPASGTPYTAFMGARGSYWSNDLDLECYVFPHLWLALAVGLPGVVLFCAGCPVFSWVWLRRHHQMLHTSPEFNLSYGFMYNDYSRSCYFWDSLVMLRKLGIVIVIVFLQEEGAGMQVLASLGIIIIATLAQISIKPFKHARMNELERLSLFATIALLYCALYFSSDIPRAAKAVIGFLLVVFNVVVIAFFVWHIAYEFVLGMIWTIDEHSNADGVLEWADVWAYVEDVHKGKRYYPLLVRGLKVLEAITGFFYSSVWVPLRNAGASLGRRLAKPAKGTGAGRSLSTRRASVLSAASARRTSALSATSARQSSVRSTSVLSASASASASAARASSTAPASRPGSRQPSGSGSAAAAATIPSLPSISSASTSSETASATAAAAATSGSPAWHLLGSGRVVPVAPGAWPPSPPQPPQPLAAQSSRQRVAGASGDGAPGSNGAAHGLVPGSAWPEAAGAREVEEGGKEEGGEVNDRRRPSDRRRLRGPAAGSGRSGTGAGSGRLQATASERVADPEPLDYPDRPPAPAARPSLPGMTLPEPRAAEAADPGGDDTGVGGADVESRSSQIPGSSRPSVAVSRSISGDGNGEGRRGAGADAGSGEGGEPGGASRAASGGLERPGAAEAAALDGSPTPSPSQPQPQVLPPRRNGAEDEEQGGEAQRRLPRGSGEQGGEEPASMRHASGDGGSTGSTGSGGGGGSDDGAGPDVRPPGQAPVAAAAGVLARQHSARQSPRLPRLSISSPRQEV</sequence>
<feature type="transmembrane region" description="Helical" evidence="2">
    <location>
        <begin position="1967"/>
        <end position="1987"/>
    </location>
</feature>
<feature type="compositionally biased region" description="Pro residues" evidence="1">
    <location>
        <begin position="2508"/>
        <end position="2519"/>
    </location>
</feature>
<feature type="compositionally biased region" description="Gly residues" evidence="1">
    <location>
        <begin position="1487"/>
        <end position="1502"/>
    </location>
</feature>
<feature type="region of interest" description="Disordered" evidence="1">
    <location>
        <begin position="1622"/>
        <end position="1746"/>
    </location>
</feature>
<feature type="compositionally biased region" description="Pro residues" evidence="1">
    <location>
        <begin position="210"/>
        <end position="221"/>
    </location>
</feature>
<feature type="transmembrane region" description="Helical" evidence="2">
    <location>
        <begin position="1993"/>
        <end position="2012"/>
    </location>
</feature>
<evidence type="ECO:0000313" key="5">
    <source>
        <dbReference type="Proteomes" id="UP000075714"/>
    </source>
</evidence>
<dbReference type="SUPFAM" id="SSF51126">
    <property type="entry name" value="Pectin lyase-like"/>
    <property type="match status" value="2"/>
</dbReference>
<accession>A0A150GES5</accession>
<dbReference type="InterPro" id="IPR010308">
    <property type="entry name" value="TRP_C"/>
</dbReference>
<feature type="region of interest" description="Disordered" evidence="1">
    <location>
        <begin position="195"/>
        <end position="223"/>
    </location>
</feature>
<keyword evidence="5" id="KW-1185">Reference proteome</keyword>
<feature type="compositionally biased region" description="Low complexity" evidence="1">
    <location>
        <begin position="1711"/>
        <end position="1724"/>
    </location>
</feature>
<proteinExistence type="predicted"/>
<feature type="compositionally biased region" description="Basic and acidic residues" evidence="1">
    <location>
        <begin position="2333"/>
        <end position="2353"/>
    </location>
</feature>
<evidence type="ECO:0000256" key="2">
    <source>
        <dbReference type="SAM" id="Phobius"/>
    </source>
</evidence>
<dbReference type="Pfam" id="PF06011">
    <property type="entry name" value="TRP"/>
    <property type="match status" value="1"/>
</dbReference>
<keyword evidence="2" id="KW-1133">Transmembrane helix</keyword>
<feature type="compositionally biased region" description="Polar residues" evidence="1">
    <location>
        <begin position="2439"/>
        <end position="2457"/>
    </location>
</feature>
<dbReference type="OrthoDB" id="540692at2759"/>
<feature type="transmembrane region" description="Helical" evidence="2">
    <location>
        <begin position="1840"/>
        <end position="1863"/>
    </location>
</feature>
<organism evidence="4 5">
    <name type="scientific">Gonium pectorale</name>
    <name type="common">Green alga</name>
    <dbReference type="NCBI Taxonomy" id="33097"/>
    <lineage>
        <taxon>Eukaryota</taxon>
        <taxon>Viridiplantae</taxon>
        <taxon>Chlorophyta</taxon>
        <taxon>core chlorophytes</taxon>
        <taxon>Chlorophyceae</taxon>
        <taxon>CS clade</taxon>
        <taxon>Chlamydomonadales</taxon>
        <taxon>Volvocaceae</taxon>
        <taxon>Gonium</taxon>
    </lineage>
</organism>
<feature type="region of interest" description="Disordered" evidence="1">
    <location>
        <begin position="2208"/>
        <end position="2235"/>
    </location>
</feature>
<feature type="region of interest" description="Disordered" evidence="1">
    <location>
        <begin position="420"/>
        <end position="453"/>
    </location>
</feature>
<feature type="compositionally biased region" description="Acidic residues" evidence="1">
    <location>
        <begin position="1463"/>
        <end position="1472"/>
    </location>
</feature>
<feature type="compositionally biased region" description="Low complexity" evidence="1">
    <location>
        <begin position="552"/>
        <end position="571"/>
    </location>
</feature>
<feature type="region of interest" description="Disordered" evidence="1">
    <location>
        <begin position="2279"/>
        <end position="2622"/>
    </location>
</feature>
<protein>
    <recommendedName>
        <fullName evidence="3">TRP C-terminal domain-containing protein</fullName>
    </recommendedName>
</protein>
<feature type="compositionally biased region" description="Gly residues" evidence="1">
    <location>
        <begin position="2471"/>
        <end position="2482"/>
    </location>
</feature>
<feature type="compositionally biased region" description="Low complexity" evidence="1">
    <location>
        <begin position="1637"/>
        <end position="1651"/>
    </location>
</feature>
<dbReference type="PANTHER" id="PTHR11319:SF35">
    <property type="entry name" value="OUTER MEMBRANE PROTEIN PMPC-RELATED"/>
    <property type="match status" value="1"/>
</dbReference>
<dbReference type="EMBL" id="LSYV01000029">
    <property type="protein sequence ID" value="KXZ48361.1"/>
    <property type="molecule type" value="Genomic_DNA"/>
</dbReference>